<reference evidence="1 2" key="1">
    <citation type="submission" date="2019-03" db="EMBL/GenBank/DDBJ databases">
        <title>Genomic Encyclopedia of Type Strains, Phase IV (KMG-IV): sequencing the most valuable type-strain genomes for metagenomic binning, comparative biology and taxonomic classification.</title>
        <authorList>
            <person name="Goeker M."/>
        </authorList>
    </citation>
    <scope>NUCLEOTIDE SEQUENCE [LARGE SCALE GENOMIC DNA]</scope>
    <source>
        <strain evidence="1 2">DSM 26377</strain>
    </source>
</reference>
<dbReference type="Proteomes" id="UP000295341">
    <property type="component" value="Unassembled WGS sequence"/>
</dbReference>
<proteinExistence type="predicted"/>
<organism evidence="1 2">
    <name type="scientific">Panacagrimonas perspica</name>
    <dbReference type="NCBI Taxonomy" id="381431"/>
    <lineage>
        <taxon>Bacteria</taxon>
        <taxon>Pseudomonadati</taxon>
        <taxon>Pseudomonadota</taxon>
        <taxon>Gammaproteobacteria</taxon>
        <taxon>Nevskiales</taxon>
        <taxon>Nevskiaceae</taxon>
        <taxon>Panacagrimonas</taxon>
    </lineage>
</organism>
<accession>A0A4R7NQJ7</accession>
<keyword evidence="2" id="KW-1185">Reference proteome</keyword>
<protein>
    <recommendedName>
        <fullName evidence="3">IrrE N-terminal-like domain-containing protein</fullName>
    </recommendedName>
</protein>
<evidence type="ECO:0000313" key="2">
    <source>
        <dbReference type="Proteomes" id="UP000295341"/>
    </source>
</evidence>
<sequence length="159" mass="17582">MTDPLSPESVVPVRMLDAQALPGLFAARGLEIVRVADDADIPGSYWGAPEAGLIENRLYLRADTPVHSALHEGSHFLCMDADRRARLHTDAGGTDVEEHAVCYLQCCLADQLAGYSRARCFADMDAWGYTFILGSAHAWFERDSEDAQAWLRERGMRLA</sequence>
<dbReference type="AlphaFoldDB" id="A0A4R7NQJ7"/>
<dbReference type="RefSeq" id="WP_246051782.1">
    <property type="nucleotide sequence ID" value="NZ_MWIN01000025.1"/>
</dbReference>
<gene>
    <name evidence="1" type="ORF">DFR24_4748</name>
</gene>
<dbReference type="EMBL" id="SOBT01000013">
    <property type="protein sequence ID" value="TDU23225.1"/>
    <property type="molecule type" value="Genomic_DNA"/>
</dbReference>
<name>A0A4R7NQJ7_9GAMM</name>
<evidence type="ECO:0008006" key="3">
    <source>
        <dbReference type="Google" id="ProtNLM"/>
    </source>
</evidence>
<comment type="caution">
    <text evidence="1">The sequence shown here is derived from an EMBL/GenBank/DDBJ whole genome shotgun (WGS) entry which is preliminary data.</text>
</comment>
<evidence type="ECO:0000313" key="1">
    <source>
        <dbReference type="EMBL" id="TDU23225.1"/>
    </source>
</evidence>